<accession>A0A0H5PXB2</accession>
<proteinExistence type="predicted"/>
<reference evidence="2" key="1">
    <citation type="submission" date="2015-06" db="EMBL/GenBank/DDBJ databases">
        <authorList>
            <person name="Joergensen T."/>
        </authorList>
    </citation>
    <scope>NUCLEOTIDE SEQUENCE</scope>
    <source>
        <plasmid evidence="2">pRGRH0243</plasmid>
    </source>
</reference>
<dbReference type="EMBL" id="LN852916">
    <property type="protein sequence ID" value="CRY94396.1"/>
    <property type="molecule type" value="Genomic_DNA"/>
</dbReference>
<reference evidence="2" key="2">
    <citation type="submission" date="2015-07" db="EMBL/GenBank/DDBJ databases">
        <title>Plasmids, circular viruses and viroids from rat gut.</title>
        <authorList>
            <person name="Jorgensen T.J."/>
            <person name="Hansen M.A."/>
            <person name="Xu Z."/>
            <person name="Tabak M.A."/>
            <person name="Sorensen S.J."/>
            <person name="Hansen L.H."/>
        </authorList>
    </citation>
    <scope>NUCLEOTIDE SEQUENCE</scope>
    <source>
        <plasmid evidence="2">pRGRH0243</plasmid>
    </source>
</reference>
<sequence>MPKSFAQQIEDDENKIKRIREHQRMVRAKQAKQERNARTKRLVETGAIVEKAHGGAYDDEGRQTFSDGLNGIISVYDPSRGGNVDMRVIDVIDRRIPRLPRSETTTGTAAAASRTVQATAPQPAHAQPQSFTPNPQRIEHRTGAQQPDRWA</sequence>
<protein>
    <submittedName>
        <fullName evidence="2">Uncharacterized protein</fullName>
    </submittedName>
</protein>
<evidence type="ECO:0000313" key="2">
    <source>
        <dbReference type="EMBL" id="CRY94396.1"/>
    </source>
</evidence>
<name>A0A0H5PXB2_9ZZZZ</name>
<geneLocation type="plasmid" evidence="2">
    <name>pRGRH0243</name>
</geneLocation>
<evidence type="ECO:0000256" key="1">
    <source>
        <dbReference type="SAM" id="MobiDB-lite"/>
    </source>
</evidence>
<feature type="compositionally biased region" description="Low complexity" evidence="1">
    <location>
        <begin position="104"/>
        <end position="129"/>
    </location>
</feature>
<dbReference type="AlphaFoldDB" id="A0A0H5PXB2"/>
<feature type="region of interest" description="Disordered" evidence="1">
    <location>
        <begin position="98"/>
        <end position="151"/>
    </location>
</feature>
<keyword evidence="2" id="KW-0614">Plasmid</keyword>
<organism evidence="2">
    <name type="scientific">uncultured prokaryote</name>
    <dbReference type="NCBI Taxonomy" id="198431"/>
    <lineage>
        <taxon>unclassified sequences</taxon>
        <taxon>environmental samples</taxon>
    </lineage>
</organism>